<accession>A0ABX8QZ72</accession>
<evidence type="ECO:0000313" key="2">
    <source>
        <dbReference type="EMBL" id="QXJ24047.1"/>
    </source>
</evidence>
<feature type="domain" description="DUF4145" evidence="1">
    <location>
        <begin position="12"/>
        <end position="84"/>
    </location>
</feature>
<name>A0ABX8QZ72_9ACTN</name>
<protein>
    <submittedName>
        <fullName evidence="2">DUF4145 domain-containing protein</fullName>
    </submittedName>
</protein>
<proteinExistence type="predicted"/>
<dbReference type="Proteomes" id="UP001049518">
    <property type="component" value="Chromosome"/>
</dbReference>
<dbReference type="InterPro" id="IPR025285">
    <property type="entry name" value="DUF4145"/>
</dbReference>
<dbReference type="RefSeq" id="WP_231329742.1">
    <property type="nucleotide sequence ID" value="NZ_CP059572.1"/>
</dbReference>
<evidence type="ECO:0000313" key="3">
    <source>
        <dbReference type="Proteomes" id="UP001049518"/>
    </source>
</evidence>
<keyword evidence="3" id="KW-1185">Reference proteome</keyword>
<dbReference type="EMBL" id="CP059572">
    <property type="protein sequence ID" value="QXJ24047.1"/>
    <property type="molecule type" value="Genomic_DNA"/>
</dbReference>
<organism evidence="2 3">
    <name type="scientific">Actinomadura graeca</name>
    <dbReference type="NCBI Taxonomy" id="2750812"/>
    <lineage>
        <taxon>Bacteria</taxon>
        <taxon>Bacillati</taxon>
        <taxon>Actinomycetota</taxon>
        <taxon>Actinomycetes</taxon>
        <taxon>Streptosporangiales</taxon>
        <taxon>Thermomonosporaceae</taxon>
        <taxon>Actinomadura</taxon>
    </lineage>
</organism>
<reference evidence="2" key="1">
    <citation type="submission" date="2020-07" db="EMBL/GenBank/DDBJ databases">
        <authorList>
            <person name="Tarantini F.S."/>
            <person name="Hong K.W."/>
            <person name="Chan K.G."/>
        </authorList>
    </citation>
    <scope>NUCLEOTIDE SEQUENCE</scope>
    <source>
        <strain evidence="2">32-07</strain>
    </source>
</reference>
<gene>
    <name evidence="2" type="ORF">AGRA3207_005298</name>
</gene>
<sequence length="119" mass="13173">MGKLSVRAAGALRAAGVMYRAVVEELVKERGGTGKDLYAKIENLKVKGLDGDLVDDLHEARMLGNDSIHAGLIYSAEEVADIANLIEEATITLYVQPEERRRMRHARKARRDAVKTNKN</sequence>
<dbReference type="Pfam" id="PF13643">
    <property type="entry name" value="DUF4145"/>
    <property type="match status" value="1"/>
</dbReference>
<evidence type="ECO:0000259" key="1">
    <source>
        <dbReference type="Pfam" id="PF13643"/>
    </source>
</evidence>